<evidence type="ECO:0000256" key="1">
    <source>
        <dbReference type="SAM" id="MobiDB-lite"/>
    </source>
</evidence>
<sequence length="611" mass="65438">MSYDILLKNGTIVDGTGAPPFVGDIAIKDGRIAAVGPNIGAQANEVIDVAGSYVTPGFVDPHTHYDGQVTWDRDLMPSAGHGVTTIVIGSCGIGFAPVRKGTEDWLITLTEGVEDIPGTALHVGIPWGWESFTDYLDTLDRQSYALDIAAHVPHSAVRAYVLGKRAETDEPATEAELAQMADIVSESIAAGAVGFATSRVTLHRGSDGGILPGTGAAEEELLVLTQAMRDAGGGVLQMIPSGITGGAEGQEGEQLMAGIGHLRDKHSLTAEIGMMRRLHRATGQPVTFTFAEGISLGDAEYEKARGIIAEIKAAGERIHPQFSPRPVGGLISLDSYHPFTARPSYAAIADLPLAERAKRMADPAVKAAILGEADVSPGFDDPFKHIYATLQRSMSAIYSLEGLDYEPDLSQSMAAIGAVEGRDPLDICYDRLIAQDGKGVLIWFSTGYVDGDLRKKEQCLTDPHYLMGLGDGGAHVQFICDASFPTFLLTHWGRDRKAGPTYPIEMLVRKISKDPADLYGLTDRGTLVPGKRADINVIDYDRLAIGLPELVQDLPADARRFIQNASGYVLTMVNGTITRRDDRPTGAYPGRLVRRQHGKNTTGDRETALVA</sequence>
<dbReference type="SUPFAM" id="SSF51338">
    <property type="entry name" value="Composite domain of metallo-dependent hydrolases"/>
    <property type="match status" value="1"/>
</dbReference>
<dbReference type="PANTHER" id="PTHR11647">
    <property type="entry name" value="HYDRANTOINASE/DIHYDROPYRIMIDINASE FAMILY MEMBER"/>
    <property type="match status" value="1"/>
</dbReference>
<dbReference type="GO" id="GO:0016812">
    <property type="term" value="F:hydrolase activity, acting on carbon-nitrogen (but not peptide) bonds, in cyclic amides"/>
    <property type="evidence" value="ECO:0007669"/>
    <property type="project" value="TreeGrafter"/>
</dbReference>
<dbReference type="InterPro" id="IPR013108">
    <property type="entry name" value="Amidohydro_3"/>
</dbReference>
<dbReference type="InterPro" id="IPR011059">
    <property type="entry name" value="Metal-dep_hydrolase_composite"/>
</dbReference>
<proteinExistence type="predicted"/>
<dbReference type="InterPro" id="IPR032466">
    <property type="entry name" value="Metal_Hydrolase"/>
</dbReference>
<organism evidence="3 4">
    <name type="scientific">Sphingobium jiangsuense</name>
    <dbReference type="NCBI Taxonomy" id="870476"/>
    <lineage>
        <taxon>Bacteria</taxon>
        <taxon>Pseudomonadati</taxon>
        <taxon>Pseudomonadota</taxon>
        <taxon>Alphaproteobacteria</taxon>
        <taxon>Sphingomonadales</taxon>
        <taxon>Sphingomonadaceae</taxon>
        <taxon>Sphingobium</taxon>
    </lineage>
</organism>
<dbReference type="Gene3D" id="3.20.20.140">
    <property type="entry name" value="Metal-dependent hydrolases"/>
    <property type="match status" value="1"/>
</dbReference>
<keyword evidence="4" id="KW-1185">Reference proteome</keyword>
<reference evidence="3 4" key="1">
    <citation type="submission" date="2020-08" db="EMBL/GenBank/DDBJ databases">
        <title>Genomic Encyclopedia of Type Strains, Phase IV (KMG-IV): sequencing the most valuable type-strain genomes for metagenomic binning, comparative biology and taxonomic classification.</title>
        <authorList>
            <person name="Goeker M."/>
        </authorList>
    </citation>
    <scope>NUCLEOTIDE SEQUENCE [LARGE SCALE GENOMIC DNA]</scope>
    <source>
        <strain evidence="3 4">DSM 26189</strain>
    </source>
</reference>
<protein>
    <submittedName>
        <fullName evidence="3">N-acyl-D-aspartate/D-glutamate deacylase</fullName>
    </submittedName>
</protein>
<dbReference type="SUPFAM" id="SSF51556">
    <property type="entry name" value="Metallo-dependent hydrolases"/>
    <property type="match status" value="1"/>
</dbReference>
<feature type="domain" description="Amidohydrolase 3" evidence="2">
    <location>
        <begin position="45"/>
        <end position="578"/>
    </location>
</feature>
<accession>A0A7W6FPG5</accession>
<comment type="caution">
    <text evidence="3">The sequence shown here is derived from an EMBL/GenBank/DDBJ whole genome shotgun (WGS) entry which is preliminary data.</text>
</comment>
<feature type="compositionally biased region" description="Basic and acidic residues" evidence="1">
    <location>
        <begin position="602"/>
        <end position="611"/>
    </location>
</feature>
<gene>
    <name evidence="3" type="ORF">GGR43_001515</name>
</gene>
<dbReference type="RefSeq" id="WP_188071350.1">
    <property type="nucleotide sequence ID" value="NZ_BSPS01000039.1"/>
</dbReference>
<dbReference type="AlphaFoldDB" id="A0A7W6FPG5"/>
<dbReference type="InterPro" id="IPR050378">
    <property type="entry name" value="Metallo-dep_Hydrolases_sf"/>
</dbReference>
<evidence type="ECO:0000259" key="2">
    <source>
        <dbReference type="Pfam" id="PF07969"/>
    </source>
</evidence>
<dbReference type="Proteomes" id="UP000571950">
    <property type="component" value="Unassembled WGS sequence"/>
</dbReference>
<dbReference type="GO" id="GO:0005829">
    <property type="term" value="C:cytosol"/>
    <property type="evidence" value="ECO:0007669"/>
    <property type="project" value="TreeGrafter"/>
</dbReference>
<feature type="region of interest" description="Disordered" evidence="1">
    <location>
        <begin position="580"/>
        <end position="611"/>
    </location>
</feature>
<dbReference type="EMBL" id="JACIDT010000004">
    <property type="protein sequence ID" value="MBB3925800.1"/>
    <property type="molecule type" value="Genomic_DNA"/>
</dbReference>
<evidence type="ECO:0000313" key="4">
    <source>
        <dbReference type="Proteomes" id="UP000571950"/>
    </source>
</evidence>
<evidence type="ECO:0000313" key="3">
    <source>
        <dbReference type="EMBL" id="MBB3925800.1"/>
    </source>
</evidence>
<dbReference type="Pfam" id="PF07969">
    <property type="entry name" value="Amidohydro_3"/>
    <property type="match status" value="1"/>
</dbReference>
<dbReference type="PANTHER" id="PTHR11647:SF1">
    <property type="entry name" value="COLLAPSIN RESPONSE MEDIATOR PROTEIN"/>
    <property type="match status" value="1"/>
</dbReference>
<name>A0A7W6FPG5_9SPHN</name>